<keyword evidence="1" id="KW-0812">Transmembrane</keyword>
<dbReference type="EMBL" id="VBOU01000083">
    <property type="protein sequence ID" value="TMQ53619.1"/>
    <property type="molecule type" value="Genomic_DNA"/>
</dbReference>
<feature type="transmembrane region" description="Helical" evidence="1">
    <location>
        <begin position="21"/>
        <end position="40"/>
    </location>
</feature>
<dbReference type="Proteomes" id="UP000319829">
    <property type="component" value="Unassembled WGS sequence"/>
</dbReference>
<sequence>MKRCQRSIARIVRPDSGNAMVVALLILFLMTSLGISYVAVTKGDKQIAGNQMTAAQAFQYAEAGISESLIRMSDPTAPGGIYIGETTPGTNPGWGKYIVNDPGNSGLDPQYNATLTDGVDNDLDAAIDESSEHYGDTGSMQAWLPLTNKLDYPWTKVRYKLNGANQILLFGDHDNDPTTPPRENTVRGFPELIITAAGRKGAGAKTVTVEAVKWPLPPMPGSVYAEGDMNFAGNSFYIDGHDHDYSAPYDTIAGATPLPGIASPNNAGAIAGTLTSQQEDNVEGSGGDPSVRTSSLNLDIPAIAAGWVQMADVSYVGNQNNPSTAGWGTVGDLKIVHVAGDLDVSGNTTGAGVLVIDGNFKMGGTFNYNGIVIVLGDMDIVGGGSAKQVVGGVMVQGSLSGTSNVNGNVKLVYSSAMIQQLYSLTRYQISSWIDQ</sequence>
<evidence type="ECO:0000259" key="2">
    <source>
        <dbReference type="Pfam" id="PF14341"/>
    </source>
</evidence>
<comment type="caution">
    <text evidence="3">The sequence shown here is derived from an EMBL/GenBank/DDBJ whole genome shotgun (WGS) entry which is preliminary data.</text>
</comment>
<keyword evidence="1" id="KW-0472">Membrane</keyword>
<protein>
    <recommendedName>
        <fullName evidence="2">Type 4 fimbrial biogenesis protein PilX N-terminal domain-containing protein</fullName>
    </recommendedName>
</protein>
<evidence type="ECO:0000256" key="1">
    <source>
        <dbReference type="SAM" id="Phobius"/>
    </source>
</evidence>
<dbReference type="AlphaFoldDB" id="A0A538SQH4"/>
<gene>
    <name evidence="3" type="ORF">E6K74_08890</name>
</gene>
<evidence type="ECO:0000313" key="3">
    <source>
        <dbReference type="EMBL" id="TMQ53619.1"/>
    </source>
</evidence>
<organism evidence="3 4">
    <name type="scientific">Eiseniibacteriota bacterium</name>
    <dbReference type="NCBI Taxonomy" id="2212470"/>
    <lineage>
        <taxon>Bacteria</taxon>
        <taxon>Candidatus Eiseniibacteriota</taxon>
    </lineage>
</organism>
<dbReference type="InterPro" id="IPR025746">
    <property type="entry name" value="PilX_N_dom"/>
</dbReference>
<evidence type="ECO:0000313" key="4">
    <source>
        <dbReference type="Proteomes" id="UP000319829"/>
    </source>
</evidence>
<reference evidence="3 4" key="1">
    <citation type="journal article" date="2019" name="Nat. Microbiol.">
        <title>Mediterranean grassland soil C-N compound turnover is dependent on rainfall and depth, and is mediated by genomically divergent microorganisms.</title>
        <authorList>
            <person name="Diamond S."/>
            <person name="Andeer P.F."/>
            <person name="Li Z."/>
            <person name="Crits-Christoph A."/>
            <person name="Burstein D."/>
            <person name="Anantharaman K."/>
            <person name="Lane K.R."/>
            <person name="Thomas B.C."/>
            <person name="Pan C."/>
            <person name="Northen T.R."/>
            <person name="Banfield J.F."/>
        </authorList>
    </citation>
    <scope>NUCLEOTIDE SEQUENCE [LARGE SCALE GENOMIC DNA]</scope>
    <source>
        <strain evidence="3">WS_4</strain>
    </source>
</reference>
<accession>A0A538SQH4</accession>
<keyword evidence="1" id="KW-1133">Transmembrane helix</keyword>
<proteinExistence type="predicted"/>
<feature type="domain" description="Type 4 fimbrial biogenesis protein PilX N-terminal" evidence="2">
    <location>
        <begin position="16"/>
        <end position="65"/>
    </location>
</feature>
<dbReference type="Pfam" id="PF14341">
    <property type="entry name" value="PilX_N"/>
    <property type="match status" value="1"/>
</dbReference>
<name>A0A538SQH4_UNCEI</name>